<reference evidence="6" key="1">
    <citation type="submission" date="2014-03" db="EMBL/GenBank/DDBJ databases">
        <authorList>
            <person name="Aksoy S."/>
            <person name="Warren W."/>
            <person name="Wilson R.K."/>
        </authorList>
    </citation>
    <scope>NUCLEOTIDE SEQUENCE [LARGE SCALE GENOMIC DNA]</scope>
    <source>
        <strain evidence="6">IAEA</strain>
    </source>
</reference>
<keyword evidence="1" id="KW-1133">Transmembrane helix</keyword>
<feature type="transmembrane region" description="Helical" evidence="1">
    <location>
        <begin position="575"/>
        <end position="595"/>
    </location>
</feature>
<evidence type="ECO:0000313" key="5">
    <source>
        <dbReference type="EnsemblMetazoa" id="GBRI021344-PA"/>
    </source>
</evidence>
<feature type="transmembrane region" description="Helical" evidence="1">
    <location>
        <begin position="443"/>
        <end position="465"/>
    </location>
</feature>
<dbReference type="Gene3D" id="2.70.170.10">
    <property type="entry name" value="Neurotransmitter-gated ion-channel ligand-binding domain"/>
    <property type="match status" value="1"/>
</dbReference>
<evidence type="ECO:0000259" key="3">
    <source>
        <dbReference type="Pfam" id="PF02931"/>
    </source>
</evidence>
<protein>
    <recommendedName>
        <fullName evidence="7">Neurotransmitter-gated ion-channel ligand-binding domain-containing protein</fullName>
    </recommendedName>
</protein>
<feature type="transmembrane region" description="Helical" evidence="1">
    <location>
        <begin position="472"/>
        <end position="489"/>
    </location>
</feature>
<feature type="chain" id="PRO_5008400396" description="Neurotransmitter-gated ion-channel ligand-binding domain-containing protein" evidence="2">
    <location>
        <begin position="24"/>
        <end position="598"/>
    </location>
</feature>
<dbReference type="InterPro" id="IPR006202">
    <property type="entry name" value="Neur_chan_lig-bd"/>
</dbReference>
<dbReference type="Proteomes" id="UP000091820">
    <property type="component" value="Unassembled WGS sequence"/>
</dbReference>
<feature type="transmembrane region" description="Helical" evidence="1">
    <location>
        <begin position="501"/>
        <end position="524"/>
    </location>
</feature>
<evidence type="ECO:0008006" key="7">
    <source>
        <dbReference type="Google" id="ProtNLM"/>
    </source>
</evidence>
<keyword evidence="6" id="KW-1185">Reference proteome</keyword>
<keyword evidence="2" id="KW-0732">Signal</keyword>
<dbReference type="InterPro" id="IPR022041">
    <property type="entry name" value="Methyltransf_FA"/>
</dbReference>
<keyword evidence="1" id="KW-0812">Transmembrane</keyword>
<organism evidence="5 6">
    <name type="scientific">Glossina brevipalpis</name>
    <dbReference type="NCBI Taxonomy" id="37001"/>
    <lineage>
        <taxon>Eukaryota</taxon>
        <taxon>Metazoa</taxon>
        <taxon>Ecdysozoa</taxon>
        <taxon>Arthropoda</taxon>
        <taxon>Hexapoda</taxon>
        <taxon>Insecta</taxon>
        <taxon>Pterygota</taxon>
        <taxon>Neoptera</taxon>
        <taxon>Endopterygota</taxon>
        <taxon>Diptera</taxon>
        <taxon>Brachycera</taxon>
        <taxon>Muscomorpha</taxon>
        <taxon>Hippoboscoidea</taxon>
        <taxon>Glossinidae</taxon>
        <taxon>Glossina</taxon>
    </lineage>
</organism>
<evidence type="ECO:0000256" key="2">
    <source>
        <dbReference type="SAM" id="SignalP"/>
    </source>
</evidence>
<dbReference type="AlphaFoldDB" id="A0A1A9WIU0"/>
<dbReference type="PANTHER" id="PTHR36695:SF12">
    <property type="entry name" value="AGAP008648-PA"/>
    <property type="match status" value="1"/>
</dbReference>
<dbReference type="VEuPathDB" id="VectorBase:GBRI021344"/>
<accession>A0A1A9WIU0</accession>
<evidence type="ECO:0000313" key="6">
    <source>
        <dbReference type="Proteomes" id="UP000091820"/>
    </source>
</evidence>
<name>A0A1A9WIU0_9MUSC</name>
<dbReference type="Pfam" id="PF12248">
    <property type="entry name" value="Methyltransf_FA"/>
    <property type="match status" value="1"/>
</dbReference>
<evidence type="ECO:0000259" key="4">
    <source>
        <dbReference type="Pfam" id="PF12248"/>
    </source>
</evidence>
<dbReference type="GO" id="GO:0016020">
    <property type="term" value="C:membrane"/>
    <property type="evidence" value="ECO:0007669"/>
    <property type="project" value="InterPro"/>
</dbReference>
<dbReference type="Pfam" id="PF02931">
    <property type="entry name" value="Neur_chan_LBD"/>
    <property type="match status" value="1"/>
</dbReference>
<dbReference type="STRING" id="37001.A0A1A9WIU0"/>
<dbReference type="InterPro" id="IPR036734">
    <property type="entry name" value="Neur_chan_lig-bd_sf"/>
</dbReference>
<feature type="domain" description="Farnesoic acid O-methyl transferase" evidence="4">
    <location>
        <begin position="47"/>
        <end position="212"/>
    </location>
</feature>
<feature type="domain" description="Neurotransmitter-gated ion-channel ligand-binding" evidence="3">
    <location>
        <begin position="232"/>
        <end position="440"/>
    </location>
</feature>
<feature type="signal peptide" evidence="2">
    <location>
        <begin position="1"/>
        <end position="23"/>
    </location>
</feature>
<keyword evidence="1" id="KW-0472">Membrane</keyword>
<evidence type="ECO:0000256" key="1">
    <source>
        <dbReference type="SAM" id="Phobius"/>
    </source>
</evidence>
<dbReference type="PANTHER" id="PTHR36695">
    <property type="entry name" value="AGAP008648-PA"/>
    <property type="match status" value="1"/>
</dbReference>
<dbReference type="GO" id="GO:0005230">
    <property type="term" value="F:extracellular ligand-gated monoatomic ion channel activity"/>
    <property type="evidence" value="ECO:0007669"/>
    <property type="project" value="InterPro"/>
</dbReference>
<reference evidence="5" key="2">
    <citation type="submission" date="2020-05" db="UniProtKB">
        <authorList>
            <consortium name="EnsemblMetazoa"/>
        </authorList>
    </citation>
    <scope>IDENTIFICATION</scope>
    <source>
        <strain evidence="5">IAEA</strain>
    </source>
</reference>
<dbReference type="SUPFAM" id="SSF63712">
    <property type="entry name" value="Nicotinic receptor ligand binding domain-like"/>
    <property type="match status" value="1"/>
</dbReference>
<sequence>MCINFKNYFSGLVIVIFLSLVQGDFKYNVSLSQMETCKHYAIPATRGYVYTDFFHVRTMNNNKLAANELLHLKFYVMTARDAHILLSVTDHPRLLDRVYEIVIGAGRNKFSTIRTSIGRRRVATDMEANILSVFDPTPIEIVQTKGEEMSYCCYFNSYMIQTISLDAELLVYIPGLRSTPLMNFTDMAPLSLNYISFTTYDNEPASWFYDCRFDGFATELDDDVKWLTPEKRLLLNIVEKAENASMPVNLKEINFSFQIRAIHYKHDQSLLKTRLNMRINWYDSRLQWDPVDFNDMNRYSGKDIKIWLPQFVVVNAALNTRRRFNPPYQLFIENNGTITLLINDAVMYTWCPNPLQNWPNELLNCELALGVSSENLQRLKLVYDRESPLSKTPISTLTEWSFKQISVTNIENSVLARYTKAGIIQSRNGDVSVMFEIIRNSNFYQNVFIMPIVACQILLILSFLLRGYRRGGLILVVVLILMLGLMFITKHAPSAYVPDILYAYQHIIRVAATCYILHIVIIWMELYPPKIKPCNWLLKILTYSPLRLMLCMRLSDAREYIDVQTQPWREVAKMLNSFVFLIINIVFILVDVILLPQA</sequence>
<dbReference type="EnsemblMetazoa" id="GBRI021344-RA">
    <property type="protein sequence ID" value="GBRI021344-PA"/>
    <property type="gene ID" value="GBRI021344"/>
</dbReference>
<proteinExistence type="predicted"/>